<gene>
    <name evidence="9" type="ORF">SAMN04488568_11449</name>
</gene>
<proteinExistence type="inferred from homology"/>
<evidence type="ECO:0000256" key="6">
    <source>
        <dbReference type="ARBA" id="ARBA00047942"/>
    </source>
</evidence>
<evidence type="ECO:0000256" key="5">
    <source>
        <dbReference type="ARBA" id="ARBA00022691"/>
    </source>
</evidence>
<keyword evidence="3 9" id="KW-0489">Methyltransferase</keyword>
<dbReference type="Pfam" id="PF01555">
    <property type="entry name" value="N6_N4_Mtase"/>
    <property type="match status" value="1"/>
</dbReference>
<evidence type="ECO:0000256" key="1">
    <source>
        <dbReference type="ARBA" id="ARBA00006594"/>
    </source>
</evidence>
<comment type="similarity">
    <text evidence="1">Belongs to the N(4)/N(6)-methyltransferase family.</text>
</comment>
<dbReference type="GO" id="GO:0009007">
    <property type="term" value="F:site-specific DNA-methyltransferase (adenine-specific) activity"/>
    <property type="evidence" value="ECO:0007669"/>
    <property type="project" value="UniProtKB-EC"/>
</dbReference>
<feature type="region of interest" description="Disordered" evidence="7">
    <location>
        <begin position="258"/>
        <end position="281"/>
    </location>
</feature>
<dbReference type="Gene3D" id="3.40.50.150">
    <property type="entry name" value="Vaccinia Virus protein VP39"/>
    <property type="match status" value="1"/>
</dbReference>
<evidence type="ECO:0000256" key="3">
    <source>
        <dbReference type="ARBA" id="ARBA00022603"/>
    </source>
</evidence>
<dbReference type="PRINTS" id="PR00506">
    <property type="entry name" value="D21N6MTFRASE"/>
</dbReference>
<dbReference type="EC" id="2.1.1.72" evidence="2"/>
<dbReference type="InterPro" id="IPR002295">
    <property type="entry name" value="N4/N6-MTase_EcoPI_Mod-like"/>
</dbReference>
<dbReference type="GO" id="GO:0032259">
    <property type="term" value="P:methylation"/>
    <property type="evidence" value="ECO:0007669"/>
    <property type="project" value="UniProtKB-KW"/>
</dbReference>
<dbReference type="STRING" id="144026.SAMN04488568_11449"/>
<dbReference type="AlphaFoldDB" id="A0A1G9U9C6"/>
<reference evidence="9 10" key="1">
    <citation type="submission" date="2016-10" db="EMBL/GenBank/DDBJ databases">
        <authorList>
            <person name="de Groot N.N."/>
        </authorList>
    </citation>
    <scope>NUCLEOTIDE SEQUENCE [LARGE SCALE GENOMIC DNA]</scope>
    <source>
        <strain evidence="9 10">DSM 16077</strain>
    </source>
</reference>
<dbReference type="GO" id="GO:0008170">
    <property type="term" value="F:N-methyltransferase activity"/>
    <property type="evidence" value="ECO:0007669"/>
    <property type="project" value="InterPro"/>
</dbReference>
<keyword evidence="10" id="KW-1185">Reference proteome</keyword>
<dbReference type="SUPFAM" id="SSF53335">
    <property type="entry name" value="S-adenosyl-L-methionine-dependent methyltransferases"/>
    <property type="match status" value="1"/>
</dbReference>
<evidence type="ECO:0000259" key="8">
    <source>
        <dbReference type="Pfam" id="PF01555"/>
    </source>
</evidence>
<name>A0A1G9U9C6_9PROT</name>
<evidence type="ECO:0000256" key="4">
    <source>
        <dbReference type="ARBA" id="ARBA00022679"/>
    </source>
</evidence>
<organism evidence="9 10">
    <name type="scientific">Maricaulis salignorans</name>
    <dbReference type="NCBI Taxonomy" id="144026"/>
    <lineage>
        <taxon>Bacteria</taxon>
        <taxon>Pseudomonadati</taxon>
        <taxon>Pseudomonadota</taxon>
        <taxon>Alphaproteobacteria</taxon>
        <taxon>Maricaulales</taxon>
        <taxon>Maricaulaceae</taxon>
        <taxon>Maricaulis</taxon>
    </lineage>
</organism>
<dbReference type="InterPro" id="IPR029063">
    <property type="entry name" value="SAM-dependent_MTases_sf"/>
</dbReference>
<keyword evidence="4" id="KW-0808">Transferase</keyword>
<accession>A0A1G9U9C6</accession>
<sequence length="281" mass="31432">MKRFLSEVKDGRVPQTCWGYEEVGHTQDAKKESVALFPRDPFPTPKPEALIQRILQLATEPGDLVLDSFAGSGTTGAVAHKMGRKWIMVELGDHCDTHCRPRLQRVIDGEDTGGISMSMDWKGGGGFRYFNLAPSLLEQDKYGNWVISKEYRPEMLAEAMCKHLGFTYAPSDDAEDYWMHGRSTETDFIYVTTQSLTHAALTKLSEDVGPDRSLLVCCKAFKADADAFDNLTIVKIPQTILRKCEWGRDDYSLNVANLPMAEPDDPDEGLPLFTERSGDKS</sequence>
<evidence type="ECO:0000313" key="9">
    <source>
        <dbReference type="EMBL" id="SDM56540.1"/>
    </source>
</evidence>
<dbReference type="EMBL" id="FNHG01000014">
    <property type="protein sequence ID" value="SDM56540.1"/>
    <property type="molecule type" value="Genomic_DNA"/>
</dbReference>
<feature type="domain" description="DNA methylase N-4/N-6" evidence="8">
    <location>
        <begin position="8"/>
        <end position="93"/>
    </location>
</feature>
<dbReference type="Proteomes" id="UP000199759">
    <property type="component" value="Unassembled WGS sequence"/>
</dbReference>
<keyword evidence="5" id="KW-0949">S-adenosyl-L-methionine</keyword>
<evidence type="ECO:0000256" key="2">
    <source>
        <dbReference type="ARBA" id="ARBA00011900"/>
    </source>
</evidence>
<dbReference type="GO" id="GO:0003677">
    <property type="term" value="F:DNA binding"/>
    <property type="evidence" value="ECO:0007669"/>
    <property type="project" value="InterPro"/>
</dbReference>
<protein>
    <recommendedName>
        <fullName evidence="2">site-specific DNA-methyltransferase (adenine-specific)</fullName>
        <ecNumber evidence="2">2.1.1.72</ecNumber>
    </recommendedName>
</protein>
<evidence type="ECO:0000256" key="7">
    <source>
        <dbReference type="SAM" id="MobiDB-lite"/>
    </source>
</evidence>
<comment type="catalytic activity">
    <reaction evidence="6">
        <text>a 2'-deoxyadenosine in DNA + S-adenosyl-L-methionine = an N(6)-methyl-2'-deoxyadenosine in DNA + S-adenosyl-L-homocysteine + H(+)</text>
        <dbReference type="Rhea" id="RHEA:15197"/>
        <dbReference type="Rhea" id="RHEA-COMP:12418"/>
        <dbReference type="Rhea" id="RHEA-COMP:12419"/>
        <dbReference type="ChEBI" id="CHEBI:15378"/>
        <dbReference type="ChEBI" id="CHEBI:57856"/>
        <dbReference type="ChEBI" id="CHEBI:59789"/>
        <dbReference type="ChEBI" id="CHEBI:90615"/>
        <dbReference type="ChEBI" id="CHEBI:90616"/>
        <dbReference type="EC" id="2.1.1.72"/>
    </reaction>
</comment>
<evidence type="ECO:0000313" key="10">
    <source>
        <dbReference type="Proteomes" id="UP000199759"/>
    </source>
</evidence>
<dbReference type="InterPro" id="IPR002941">
    <property type="entry name" value="DNA_methylase_N4/N6"/>
</dbReference>